<dbReference type="Proteomes" id="UP000887013">
    <property type="component" value="Unassembled WGS sequence"/>
</dbReference>
<evidence type="ECO:0000313" key="2">
    <source>
        <dbReference type="EMBL" id="GFS53228.1"/>
    </source>
</evidence>
<proteinExistence type="predicted"/>
<name>A0A8X6K0Z4_NEPPI</name>
<dbReference type="AlphaFoldDB" id="A0A8X6K0Z4"/>
<evidence type="ECO:0000256" key="1">
    <source>
        <dbReference type="SAM" id="Phobius"/>
    </source>
</evidence>
<accession>A0A8X6K0Z4</accession>
<organism evidence="2 3">
    <name type="scientific">Nephila pilipes</name>
    <name type="common">Giant wood spider</name>
    <name type="synonym">Nephila maculata</name>
    <dbReference type="NCBI Taxonomy" id="299642"/>
    <lineage>
        <taxon>Eukaryota</taxon>
        <taxon>Metazoa</taxon>
        <taxon>Ecdysozoa</taxon>
        <taxon>Arthropoda</taxon>
        <taxon>Chelicerata</taxon>
        <taxon>Arachnida</taxon>
        <taxon>Araneae</taxon>
        <taxon>Araneomorphae</taxon>
        <taxon>Entelegynae</taxon>
        <taxon>Araneoidea</taxon>
        <taxon>Nephilidae</taxon>
        <taxon>Nephila</taxon>
    </lineage>
</organism>
<sequence>MEIVTFSFFIFLKGTLCILNFVAYTMEAIIAIDDVTARLRNAISQWPTFETVLPSIGCTVIKPRQTFDSVAKFDRTGIHEMMTQQQDKMAK</sequence>
<dbReference type="EMBL" id="BMAW01092116">
    <property type="protein sequence ID" value="GFS53228.1"/>
    <property type="molecule type" value="Genomic_DNA"/>
</dbReference>
<keyword evidence="3" id="KW-1185">Reference proteome</keyword>
<comment type="caution">
    <text evidence="2">The sequence shown here is derived from an EMBL/GenBank/DDBJ whole genome shotgun (WGS) entry which is preliminary data.</text>
</comment>
<keyword evidence="1" id="KW-0472">Membrane</keyword>
<evidence type="ECO:0000313" key="3">
    <source>
        <dbReference type="Proteomes" id="UP000887013"/>
    </source>
</evidence>
<keyword evidence="1" id="KW-0812">Transmembrane</keyword>
<keyword evidence="1" id="KW-1133">Transmembrane helix</keyword>
<dbReference type="OrthoDB" id="10318735at2759"/>
<gene>
    <name evidence="2" type="ORF">NPIL_327401</name>
</gene>
<reference evidence="2" key="1">
    <citation type="submission" date="2020-08" db="EMBL/GenBank/DDBJ databases">
        <title>Multicomponent nature underlies the extraordinary mechanical properties of spider dragline silk.</title>
        <authorList>
            <person name="Kono N."/>
            <person name="Nakamura H."/>
            <person name="Mori M."/>
            <person name="Yoshida Y."/>
            <person name="Ohtoshi R."/>
            <person name="Malay A.D."/>
            <person name="Moran D.A.P."/>
            <person name="Tomita M."/>
            <person name="Numata K."/>
            <person name="Arakawa K."/>
        </authorList>
    </citation>
    <scope>NUCLEOTIDE SEQUENCE</scope>
</reference>
<feature type="transmembrane region" description="Helical" evidence="1">
    <location>
        <begin position="6"/>
        <end position="32"/>
    </location>
</feature>
<protein>
    <submittedName>
        <fullName evidence="2">Uncharacterized protein</fullName>
    </submittedName>
</protein>